<dbReference type="RefSeq" id="WP_179633634.1">
    <property type="nucleotide sequence ID" value="NZ_JACCFH010000001.1"/>
</dbReference>
<feature type="transmembrane region" description="Helical" evidence="1">
    <location>
        <begin position="75"/>
        <end position="97"/>
    </location>
</feature>
<dbReference type="EMBL" id="JACCFH010000001">
    <property type="protein sequence ID" value="NYG32788.1"/>
    <property type="molecule type" value="Genomic_DNA"/>
</dbReference>
<dbReference type="InterPro" id="IPR036259">
    <property type="entry name" value="MFS_trans_sf"/>
</dbReference>
<feature type="transmembrane region" description="Helical" evidence="1">
    <location>
        <begin position="308"/>
        <end position="334"/>
    </location>
</feature>
<feature type="transmembrane region" description="Helical" evidence="1">
    <location>
        <begin position="9"/>
        <end position="27"/>
    </location>
</feature>
<feature type="transmembrane region" description="Helical" evidence="1">
    <location>
        <begin position="355"/>
        <end position="373"/>
    </location>
</feature>
<proteinExistence type="predicted"/>
<evidence type="ECO:0000313" key="3">
    <source>
        <dbReference type="Proteomes" id="UP000518288"/>
    </source>
</evidence>
<keyword evidence="3" id="KW-1185">Reference proteome</keyword>
<comment type="caution">
    <text evidence="2">The sequence shown here is derived from an EMBL/GenBank/DDBJ whole genome shotgun (WGS) entry which is preliminary data.</text>
</comment>
<dbReference type="SUPFAM" id="SSF103473">
    <property type="entry name" value="MFS general substrate transporter"/>
    <property type="match status" value="1"/>
</dbReference>
<keyword evidence="1" id="KW-1133">Transmembrane helix</keyword>
<name>A0A7Y9U5B5_9BURK</name>
<gene>
    <name evidence="2" type="ORF">BDD16_001774</name>
</gene>
<feature type="transmembrane region" description="Helical" evidence="1">
    <location>
        <begin position="385"/>
        <end position="408"/>
    </location>
</feature>
<dbReference type="Proteomes" id="UP000518288">
    <property type="component" value="Unassembled WGS sequence"/>
</dbReference>
<protein>
    <submittedName>
        <fullName evidence="2">Na+/melibiose symporter-like transporter</fullName>
    </submittedName>
</protein>
<dbReference type="AlphaFoldDB" id="A0A7Y9U5B5"/>
<accession>A0A7Y9U5B5</accession>
<keyword evidence="1" id="KW-0812">Transmembrane</keyword>
<reference evidence="2 3" key="1">
    <citation type="submission" date="2020-07" db="EMBL/GenBank/DDBJ databases">
        <title>Genomic Encyclopedia of Archaeal and Bacterial Type Strains, Phase II (KMG-II): from individual species to whole genera.</title>
        <authorList>
            <person name="Goeker M."/>
        </authorList>
    </citation>
    <scope>NUCLEOTIDE SEQUENCE [LARGE SCALE GENOMIC DNA]</scope>
    <source>
        <strain evidence="2 3">DSM 21226</strain>
    </source>
</reference>
<feature type="transmembrane region" description="Helical" evidence="1">
    <location>
        <begin position="172"/>
        <end position="191"/>
    </location>
</feature>
<feature type="transmembrane region" description="Helical" evidence="1">
    <location>
        <begin position="109"/>
        <end position="127"/>
    </location>
</feature>
<organism evidence="2 3">
    <name type="scientific">Sphaerotilus montanus</name>
    <dbReference type="NCBI Taxonomy" id="522889"/>
    <lineage>
        <taxon>Bacteria</taxon>
        <taxon>Pseudomonadati</taxon>
        <taxon>Pseudomonadota</taxon>
        <taxon>Betaproteobacteria</taxon>
        <taxon>Burkholderiales</taxon>
        <taxon>Sphaerotilaceae</taxon>
        <taxon>Sphaerotilus</taxon>
    </lineage>
</organism>
<sequence length="419" mass="42774">MNAATSSGAAYGALGLPLAFVALPLYVVLPNHYAAQFGVPLAALGGVLLAVRALDALVDPWIGQRVDALLGGAMARVWAVLGLVALALVAGLTGLFFPPASVRGSSSALLGWCGALLVATYLAYSVASVLHQTWGARLGGGDAAQARWIGWREGAALVGVVLASVLPSAAGLPAMVGVFALALGVALFALTRAPRPVLRSRVAAPLSMAAPWRVAGFRRLIAVFLLNGIASAVPATLVLFFVRDRLQAPALEGAFLAAYFVAGAVSLPLWVRAVARWGLVRTWSAGMALAVVTFVGALALGAGDTGGFFAVCLASGLALGADLVVPGALLAGIVRRSGQGGAAEGAFFGWWNSATKLNLALAAGLALPTLQWAGYTPGSREADALWSLSLAYAALPCVLKLLALGALWRLRRVIEGETP</sequence>
<feature type="transmembrane region" description="Helical" evidence="1">
    <location>
        <begin position="220"/>
        <end position="242"/>
    </location>
</feature>
<feature type="transmembrane region" description="Helical" evidence="1">
    <location>
        <begin position="283"/>
        <end position="302"/>
    </location>
</feature>
<evidence type="ECO:0000313" key="2">
    <source>
        <dbReference type="EMBL" id="NYG32788.1"/>
    </source>
</evidence>
<dbReference type="Pfam" id="PF13347">
    <property type="entry name" value="MFS_2"/>
    <property type="match status" value="1"/>
</dbReference>
<evidence type="ECO:0000256" key="1">
    <source>
        <dbReference type="SAM" id="Phobius"/>
    </source>
</evidence>
<keyword evidence="1" id="KW-0472">Membrane</keyword>
<feature type="transmembrane region" description="Helical" evidence="1">
    <location>
        <begin position="254"/>
        <end position="271"/>
    </location>
</feature>